<dbReference type="GO" id="GO:0004497">
    <property type="term" value="F:monooxygenase activity"/>
    <property type="evidence" value="ECO:0007669"/>
    <property type="project" value="InterPro"/>
</dbReference>
<keyword evidence="2" id="KW-0285">Flavoprotein</keyword>
<evidence type="ECO:0000256" key="1">
    <source>
        <dbReference type="ARBA" id="ARBA00007992"/>
    </source>
</evidence>
<sequence>MSINPTVMAAFEQLGLYEDFLKVSNPISNSHIRNADAKIESSFNISDSKELVGYEYLVVGRSKLYELLLSRVPLEKIKPGKRVISFVQNKEGVMARFQDGTTTHGDILVGADGAYSAVRQHLFKELSKIGKLPKSDSKPLSKGFICMVGHTNPLDPEVYPIFKWNRGVCDTMISNNSPWSWLTLNLPGNVMAWSATKQLDSETFADMNLRNSEWGSEANEALIKEVSDFKTPYGTLGSLIDATPRSSIAVVFLEDKFFETWTHSRTVLIGDACHKQLPSAGLGSANAMQDAIVLANCIYEMKANSYDEVVAALNGYRDQQYDRTKKQCDTMNCLSPSARAQGIAKTMMYRPQIAFLPLIPNRGTADVKPQKPSAKYLEEQANVSDYEVAL</sequence>
<evidence type="ECO:0000256" key="4">
    <source>
        <dbReference type="ARBA" id="ARBA00023002"/>
    </source>
</evidence>
<dbReference type="PRINTS" id="PR00420">
    <property type="entry name" value="RNGMNOXGNASE"/>
</dbReference>
<keyword evidence="7" id="KW-1185">Reference proteome</keyword>
<dbReference type="Proteomes" id="UP000703661">
    <property type="component" value="Unassembled WGS sequence"/>
</dbReference>
<dbReference type="Pfam" id="PF01494">
    <property type="entry name" value="FAD_binding_3"/>
    <property type="match status" value="2"/>
</dbReference>
<feature type="domain" description="FAD-binding" evidence="5">
    <location>
        <begin position="253"/>
        <end position="298"/>
    </location>
</feature>
<dbReference type="InterPro" id="IPR036188">
    <property type="entry name" value="FAD/NAD-bd_sf"/>
</dbReference>
<gene>
    <name evidence="6" type="ORF">BGZ80_000734</name>
</gene>
<feature type="domain" description="FAD-binding" evidence="5">
    <location>
        <begin position="3"/>
        <end position="122"/>
    </location>
</feature>
<dbReference type="GO" id="GO:0071949">
    <property type="term" value="F:FAD binding"/>
    <property type="evidence" value="ECO:0007669"/>
    <property type="project" value="InterPro"/>
</dbReference>
<proteinExistence type="inferred from homology"/>
<dbReference type="InterPro" id="IPR002938">
    <property type="entry name" value="FAD-bd"/>
</dbReference>
<organism evidence="6 7">
    <name type="scientific">Entomortierella chlamydospora</name>
    <dbReference type="NCBI Taxonomy" id="101097"/>
    <lineage>
        <taxon>Eukaryota</taxon>
        <taxon>Fungi</taxon>
        <taxon>Fungi incertae sedis</taxon>
        <taxon>Mucoromycota</taxon>
        <taxon>Mortierellomycotina</taxon>
        <taxon>Mortierellomycetes</taxon>
        <taxon>Mortierellales</taxon>
        <taxon>Mortierellaceae</taxon>
        <taxon>Entomortierella</taxon>
    </lineage>
</organism>
<dbReference type="AlphaFoldDB" id="A0A9P6N3I6"/>
<dbReference type="InterPro" id="IPR050562">
    <property type="entry name" value="FAD_mOase_fung"/>
</dbReference>
<evidence type="ECO:0000313" key="7">
    <source>
        <dbReference type="Proteomes" id="UP000703661"/>
    </source>
</evidence>
<keyword evidence="3" id="KW-0274">FAD</keyword>
<dbReference type="PANTHER" id="PTHR47356">
    <property type="entry name" value="FAD-DEPENDENT MONOOXYGENASE ASQG-RELATED"/>
    <property type="match status" value="1"/>
</dbReference>
<comment type="similarity">
    <text evidence="1">Belongs to the paxM FAD-dependent monooxygenase family.</text>
</comment>
<name>A0A9P6N3I6_9FUNG</name>
<evidence type="ECO:0000313" key="6">
    <source>
        <dbReference type="EMBL" id="KAG0022221.1"/>
    </source>
</evidence>
<dbReference type="PANTHER" id="PTHR47356:SF2">
    <property type="entry name" value="FAD-BINDING DOMAIN-CONTAINING PROTEIN-RELATED"/>
    <property type="match status" value="1"/>
</dbReference>
<evidence type="ECO:0000256" key="3">
    <source>
        <dbReference type="ARBA" id="ARBA00022827"/>
    </source>
</evidence>
<dbReference type="EMBL" id="JAAAID010000116">
    <property type="protein sequence ID" value="KAG0022221.1"/>
    <property type="molecule type" value="Genomic_DNA"/>
</dbReference>
<dbReference type="Gene3D" id="3.50.50.60">
    <property type="entry name" value="FAD/NAD(P)-binding domain"/>
    <property type="match status" value="1"/>
</dbReference>
<evidence type="ECO:0000256" key="2">
    <source>
        <dbReference type="ARBA" id="ARBA00022630"/>
    </source>
</evidence>
<comment type="caution">
    <text evidence="6">The sequence shown here is derived from an EMBL/GenBank/DDBJ whole genome shotgun (WGS) entry which is preliminary data.</text>
</comment>
<accession>A0A9P6N3I6</accession>
<reference evidence="6" key="1">
    <citation type="journal article" date="2020" name="Fungal Divers.">
        <title>Resolving the Mortierellaceae phylogeny through synthesis of multi-gene phylogenetics and phylogenomics.</title>
        <authorList>
            <person name="Vandepol N."/>
            <person name="Liber J."/>
            <person name="Desiro A."/>
            <person name="Na H."/>
            <person name="Kennedy M."/>
            <person name="Barry K."/>
            <person name="Grigoriev I.V."/>
            <person name="Miller A.N."/>
            <person name="O'Donnell K."/>
            <person name="Stajich J.E."/>
            <person name="Bonito G."/>
        </authorList>
    </citation>
    <scope>NUCLEOTIDE SEQUENCE</scope>
    <source>
        <strain evidence="6">NRRL 2769</strain>
    </source>
</reference>
<evidence type="ECO:0000259" key="5">
    <source>
        <dbReference type="Pfam" id="PF01494"/>
    </source>
</evidence>
<keyword evidence="4" id="KW-0560">Oxidoreductase</keyword>
<protein>
    <recommendedName>
        <fullName evidence="5">FAD-binding domain-containing protein</fullName>
    </recommendedName>
</protein>
<dbReference type="SUPFAM" id="SSF51905">
    <property type="entry name" value="FAD/NAD(P)-binding domain"/>
    <property type="match status" value="1"/>
</dbReference>